<proteinExistence type="predicted"/>
<comment type="caution">
    <text evidence="2">The sequence shown here is derived from an EMBL/GenBank/DDBJ whole genome shotgun (WGS) entry which is preliminary data.</text>
</comment>
<organism evidence="2 3">
    <name type="scientific">Marchantia polymorpha subsp. ruderalis</name>
    <dbReference type="NCBI Taxonomy" id="1480154"/>
    <lineage>
        <taxon>Eukaryota</taxon>
        <taxon>Viridiplantae</taxon>
        <taxon>Streptophyta</taxon>
        <taxon>Embryophyta</taxon>
        <taxon>Marchantiophyta</taxon>
        <taxon>Marchantiopsida</taxon>
        <taxon>Marchantiidae</taxon>
        <taxon>Marchantiales</taxon>
        <taxon>Marchantiaceae</taxon>
        <taxon>Marchantia</taxon>
    </lineage>
</organism>
<reference evidence="2" key="1">
    <citation type="submission" date="2016-03" db="EMBL/GenBank/DDBJ databases">
        <title>Mechanisms controlling the formation of the plant cell surface in tip-growing cells are functionally conserved among land plants.</title>
        <authorList>
            <person name="Honkanen S."/>
            <person name="Jones V.A."/>
            <person name="Morieri G."/>
            <person name="Champion C."/>
            <person name="Hetherington A.J."/>
            <person name="Kelly S."/>
            <person name="Saint-Marcoux D."/>
            <person name="Proust H."/>
            <person name="Prescott H."/>
            <person name="Dolan L."/>
        </authorList>
    </citation>
    <scope>NUCLEOTIDE SEQUENCE [LARGE SCALE GENOMIC DNA]</scope>
    <source>
        <tissue evidence="2">Whole gametophyte</tissue>
    </source>
</reference>
<feature type="domain" description="Mitochondrial splicing suppressor 51-like C-terminal" evidence="1">
    <location>
        <begin position="182"/>
        <end position="374"/>
    </location>
</feature>
<dbReference type="PANTHER" id="PTHR47570:SF1">
    <property type="entry name" value="ZINC ION BINDING PROTEIN"/>
    <property type="match status" value="1"/>
</dbReference>
<evidence type="ECO:0000259" key="1">
    <source>
        <dbReference type="Pfam" id="PF20179"/>
    </source>
</evidence>
<dbReference type="EMBL" id="LVLJ01001351">
    <property type="protein sequence ID" value="OAE30157.1"/>
    <property type="molecule type" value="Genomic_DNA"/>
</dbReference>
<sequence length="392" mass="43850">MLLQCANGVDCHCSQSVTVGDTVALVVPAAGKGAIAFVVIRHASRDTRRLGSVSARDGGSWHWSQLLWEMAHWRDHRQECSRMAEQMMRAGAVHDFPFSFAEDTTQLVDVGAITVCSFLENCDLHLKGLWKAQCDCASSVEEFATPSDACQLSESHMMDWASYYSWRSLPLESPVALILHWPLTLYHAFCLIWKHSSTFRANVERACVIHYLGPEKELDMLEAFSELLALLPHRHVHIDMIGPGVSASRDGKALDLNEYPKCLDEDCLCKTSRGSGVKVRGRVTIKLWRGLYHERYSELETSPHFIFAPNAGLAAFPSWQPTLRLILSSKVPAIFTDYCEEAADLALRSVSPACSSPPTHNVQLNPFRQPLCPRDKQLNLPTYSNCFLFGIN</sequence>
<protein>
    <recommendedName>
        <fullName evidence="1">Mitochondrial splicing suppressor 51-like C-terminal domain-containing protein</fullName>
    </recommendedName>
</protein>
<name>A0A176WAL6_MARPO</name>
<dbReference type="Pfam" id="PF20179">
    <property type="entry name" value="MSS51_C"/>
    <property type="match status" value="1"/>
</dbReference>
<gene>
    <name evidence="2" type="ORF">AXG93_4295s1110</name>
</gene>
<dbReference type="AlphaFoldDB" id="A0A176WAL6"/>
<accession>A0A176WAL6</accession>
<evidence type="ECO:0000313" key="2">
    <source>
        <dbReference type="EMBL" id="OAE30157.1"/>
    </source>
</evidence>
<dbReference type="InterPro" id="IPR046824">
    <property type="entry name" value="Mss51-like_C"/>
</dbReference>
<dbReference type="Proteomes" id="UP000077202">
    <property type="component" value="Unassembled WGS sequence"/>
</dbReference>
<evidence type="ECO:0000313" key="3">
    <source>
        <dbReference type="Proteomes" id="UP000077202"/>
    </source>
</evidence>
<dbReference type="PANTHER" id="PTHR47570">
    <property type="entry name" value="ZINC ION BINDING PROTEIN"/>
    <property type="match status" value="1"/>
</dbReference>
<keyword evidence="3" id="KW-1185">Reference proteome</keyword>